<dbReference type="GO" id="GO:0030686">
    <property type="term" value="C:90S preribosome"/>
    <property type="evidence" value="ECO:0007669"/>
    <property type="project" value="TreeGrafter"/>
</dbReference>
<feature type="domain" description="U3 small nucleolar RNA-associated protein 20 N-terminal" evidence="2">
    <location>
        <begin position="871"/>
        <end position="1473"/>
    </location>
</feature>
<dbReference type="RefSeq" id="XP_067491501.1">
    <property type="nucleotide sequence ID" value="XM_067633320.1"/>
</dbReference>
<dbReference type="InterPro" id="IPR057525">
    <property type="entry name" value="UTP20_C"/>
</dbReference>
<keyword evidence="6" id="KW-1185">Reference proteome</keyword>
<dbReference type="InterPro" id="IPR052575">
    <property type="entry name" value="SSU_processome_comp_20"/>
</dbReference>
<evidence type="ECO:0000313" key="5">
    <source>
        <dbReference type="EMBL" id="RVD85957.1"/>
    </source>
</evidence>
<dbReference type="Pfam" id="PF20416">
    <property type="entry name" value="UTP20"/>
    <property type="match status" value="1"/>
</dbReference>
<reference evidence="5 6" key="1">
    <citation type="submission" date="2019-01" db="EMBL/GenBank/DDBJ databases">
        <title>Intercellular communication is required for trap formation in the nematode-trapping fungus Duddingtonia flagrans.</title>
        <authorList>
            <person name="Youssar L."/>
            <person name="Wernet V."/>
            <person name="Hensel N."/>
            <person name="Hildebrandt H.-G."/>
            <person name="Fischer R."/>
        </authorList>
    </citation>
    <scope>NUCLEOTIDE SEQUENCE [LARGE SCALE GENOMIC DNA]</scope>
    <source>
        <strain evidence="5 6">CBS H-5679</strain>
    </source>
</reference>
<dbReference type="Proteomes" id="UP000283090">
    <property type="component" value="Unassembled WGS sequence"/>
</dbReference>
<accession>A0A437A4G2</accession>
<proteinExistence type="predicted"/>
<dbReference type="InterPro" id="IPR011430">
    <property type="entry name" value="UTP20_N"/>
</dbReference>
<evidence type="ECO:0000256" key="1">
    <source>
        <dbReference type="SAM" id="MobiDB-lite"/>
    </source>
</evidence>
<comment type="caution">
    <text evidence="5">The sequence shown here is derived from an EMBL/GenBank/DDBJ whole genome shotgun (WGS) entry which is preliminary data.</text>
</comment>
<protein>
    <submittedName>
        <fullName evidence="5">Uncharacterized protein</fullName>
    </submittedName>
</protein>
<feature type="domain" description="U3 small nucleolar RNA-associated protein 20 C-terminal" evidence="4">
    <location>
        <begin position="2237"/>
        <end position="2611"/>
    </location>
</feature>
<evidence type="ECO:0000259" key="4">
    <source>
        <dbReference type="Pfam" id="PF23099"/>
    </source>
</evidence>
<dbReference type="VEuPathDB" id="FungiDB:DFL_004257"/>
<name>A0A437A4G2_ARTFL</name>
<dbReference type="Pfam" id="PF23099">
    <property type="entry name" value="UTP20_C"/>
    <property type="match status" value="1"/>
</dbReference>
<dbReference type="PANTHER" id="PTHR17695:SF11">
    <property type="entry name" value="SMALL SUBUNIT PROCESSOME COMPONENT 20 HOMOLOG"/>
    <property type="match status" value="1"/>
</dbReference>
<dbReference type="GO" id="GO:0032040">
    <property type="term" value="C:small-subunit processome"/>
    <property type="evidence" value="ECO:0007669"/>
    <property type="project" value="TreeGrafter"/>
</dbReference>
<feature type="compositionally biased region" description="Acidic residues" evidence="1">
    <location>
        <begin position="2431"/>
        <end position="2449"/>
    </location>
</feature>
<dbReference type="InterPro" id="IPR011989">
    <property type="entry name" value="ARM-like"/>
</dbReference>
<evidence type="ECO:0000259" key="2">
    <source>
        <dbReference type="Pfam" id="PF07539"/>
    </source>
</evidence>
<gene>
    <name evidence="5" type="ORF">DFL_004257</name>
</gene>
<feature type="compositionally biased region" description="Acidic residues" evidence="1">
    <location>
        <begin position="858"/>
        <end position="867"/>
    </location>
</feature>
<dbReference type="Pfam" id="PF07539">
    <property type="entry name" value="UTP20_N"/>
    <property type="match status" value="1"/>
</dbReference>
<dbReference type="STRING" id="97331.A0A437A4G2"/>
<organism evidence="5 6">
    <name type="scientific">Arthrobotrys flagrans</name>
    <name type="common">Nematode-trapping fungus</name>
    <name type="synonym">Trichothecium flagrans</name>
    <dbReference type="NCBI Taxonomy" id="97331"/>
    <lineage>
        <taxon>Eukaryota</taxon>
        <taxon>Fungi</taxon>
        <taxon>Dikarya</taxon>
        <taxon>Ascomycota</taxon>
        <taxon>Pezizomycotina</taxon>
        <taxon>Orbiliomycetes</taxon>
        <taxon>Orbiliales</taxon>
        <taxon>Orbiliaceae</taxon>
        <taxon>Arthrobotrys</taxon>
    </lineage>
</organism>
<dbReference type="GeneID" id="93586568"/>
<feature type="region of interest" description="Disordered" evidence="1">
    <location>
        <begin position="1"/>
        <end position="22"/>
    </location>
</feature>
<evidence type="ECO:0000313" key="6">
    <source>
        <dbReference type="Proteomes" id="UP000283090"/>
    </source>
</evidence>
<feature type="compositionally biased region" description="Basic residues" evidence="1">
    <location>
        <begin position="1"/>
        <end position="15"/>
    </location>
</feature>
<feature type="region of interest" description="Disordered" evidence="1">
    <location>
        <begin position="2418"/>
        <end position="2467"/>
    </location>
</feature>
<dbReference type="InterPro" id="IPR016024">
    <property type="entry name" value="ARM-type_fold"/>
</dbReference>
<dbReference type="EMBL" id="SAEB01000006">
    <property type="protein sequence ID" value="RVD85957.1"/>
    <property type="molecule type" value="Genomic_DNA"/>
</dbReference>
<dbReference type="InterPro" id="IPR046523">
    <property type="entry name" value="UTP20_dom"/>
</dbReference>
<dbReference type="PANTHER" id="PTHR17695">
    <property type="entry name" value="SMALL SUBUNIT PROCESSOME COMPONENT 20 HOMOLOG"/>
    <property type="match status" value="1"/>
</dbReference>
<evidence type="ECO:0000259" key="3">
    <source>
        <dbReference type="Pfam" id="PF20416"/>
    </source>
</evidence>
<dbReference type="Gene3D" id="1.25.10.10">
    <property type="entry name" value="Leucine-rich Repeat Variant"/>
    <property type="match status" value="1"/>
</dbReference>
<dbReference type="OrthoDB" id="360653at2759"/>
<feature type="domain" description="U3 small nucleolar RNA-associated protein 20" evidence="3">
    <location>
        <begin position="1679"/>
        <end position="1897"/>
    </location>
</feature>
<feature type="region of interest" description="Disordered" evidence="1">
    <location>
        <begin position="854"/>
        <end position="873"/>
    </location>
</feature>
<sequence length="2626" mass="297026">MAVKTPKSKVAKSIRKGGTASSKRHTFQTFTQKIASIKIDPIRRIRRFDDSLPSENSSHFFETLTEYNDLYLSSIYIDFTRSTIQYTESLPHILYHQDLIVTNLESSILKCETDGEDTSLQPLLGLIPQLARDLGVEFEKHFERFLKLITGVIVRTKNVQVVEWAFEALAYVLKYLSRLLVEDLRPLYTIIAPLLGKETQKYYTTRFMAEAMSFLIRKTKGEGLNSIIQFIARDLAEACRGDKKSSAEQYIYGLRTLFVDTCMGVDHTLHTRAEPLMKAILAESLDKELGGEVPKWEEVVTGTVIGLIHKIKQETAGPLLQTVYEFVEMVSKSGEALGFAADLMFVVEGTRKGNRISNWAVPSSLSFGLLKGAASSGDERCYWRVLQGVALVFQQADLGLVLPNLRDLVTSLSSFKDGGFFLSFSILLAESGLTRFGEIWTQEMMKFISTNWAKNENEILMALAKLRKLYESQAETWTLKDIPLSALQGAERAITELSEHCHANEDAMDTDEDNSSLIRVYSYLEALKVSNVREGQKQSLAKSMKTLFQDLRGTLLRGKLAHHRTLAVMGLLLYILVGLEKAGSKFWGDAWESFSDLGTQHAFLIGIKRALEKKRVQPPPQDSEHFESIFSLLEKNLESPSHELRSISLDTLSLICTSGSTEETEAIDLMQTIENTAISITTSRNISMHVRKLGLSYQAGTCGKWGARLLPHLCFGLLTVKYAPLWEDVIGTLAKVAEKKDDAVASLAFSWLTVPKSSGEDDILATEEEEGSRHVSEFECSNLDQLIKLAAKTRVASTDPLNIINNSIDKLKDAVLTQAVSRSQALRLLYKIPQVAEKRSRQLVPLFLEWAQQRTDDSGDDEDEESETSSKWSRNDQMAMLSVLSKFHNPKVLFRSDEVYTAMLDIVASGDTKRQTAALECIFTWKLPAIRPYEENLTNLINESKFRDEITNFIQVDKNESIIQEDHRGQLMPVLLRVLYGRSLSRKNASAGSRGMESRRISILASLANFNDEDVKMFVDIAMDELKELEFVDKSNPQEFSFDTHALDGLKVTPRKQLGFVNMVEDMLKQLGKSIAHVIEPIFDNLMICLVNASRHSIKDTESEFEAENLKAYRTIRQVGFRCINECFTRYPEMAWARYMPAFFKTLVEPRVPNFAAEHAQSKSGLLNVFVTWSAHANTVLFLQQYNDNILRQVAECLGIPSVSNDVVLEITTLVLNLVLRVEEGSSRVLRKKLLAPYVDSFLQKFGTILEKSLAKETLEKCVEAVSQLAAYANSTAETKKLLDISLFLLSQPTRRVNPKAKSDILRIVYNILPNLLEELEDDLIEKAFRTATFQFSFFKDRESRELLAKVLTVFAEKDESLEEVARFCEDMNTYSMRALGEPDFNKRLAAFAEINEDRYQVLTVKQWTPIVYNMLFFIRDQEELTTRTNASYCLQRFVERAGKAIGGDEEAAFADAISTVVLPAIKNGLREASELIRVEYINVLGHIVKECETSDVKDMHPLLFDGDEEANFFFNILHIQQHRRAKAIRKLGDKVETTRIGSSSIAHYLIPLVEHFIFDQDEGSHNLANDSIKTLSILAAHVEWPQYRALFKRYLSQMKENPGEEKVAIRVISGLAEALLRTKEKLPAKTETTGEDVVMEEAEPHVPTLEASLPAPEKLETDILQQMLPQLLIFLKQKDESTVSLRVPVAAAIVKLMKVLSDEVMGKHLPPVLTSLCHILRSRDPNSRDLTRQTLCEIAGLLGPKYFGFILKELRGALLRGYQLHVLSYTVHAIMVAAVPNWEVGALDYCAAGIMNVVMDDTFGVTASEKEAEGYTNKMKEIKSNKSYDTAELLSSITTLPYLGDLVRPIRAVLLEKLNFAMLRKVDELFRRLGLGILRNQGAKSRDILVFSYELVEEAYKASKVEEQVKEMSIKDEIRERFIVNLRNSKSKSTSERKNIYWFKLLRFAMDTVRNVVQKHSELMTPANMDAWVTVVGDNIRADEDELKIASMRLLTAVINVPLPKIDKSVLVFVKDCYQILQDCPSTGSELAQASLKLLGTILKEKKSVEVRPAVLSYVLMRIQPDLVELNRQGLAFNFMKSVLGRKVVVPEVYDVIDEISKLMVRSHSKLVRDNCRGLYFQYLMEYPHSRKKLDSQLSFLIDNLGYEHQEGRESVLDAINVLLMKVGDDLAQEVVVDFFPPLVVVVANDEAEKCREFALYLMKRIFQRADEERTAGFLGQMRGWLGRGQKEVLRRVCFRLWLVYAEVAGEGMRRELGFITSKIEEVAKEAMAGEDEEYMDDEEPMDVTWDQVHYALQLWAKLSRVFREDAMSGKYTGLWKSVRACEASTDANVKLVSTQLTGLFLSVFPQDYSTLPLRSGKGLELDARGLYEIARSCSGLLLAGDLTEPLSQQAIANLVFVGRCFQASKLLKSQVNASNGVSEEKKDGDDDDEWGGIEENDQEEEVAPSESKDETEETRSKGDNSTTLSWLVHRINSVIRNDEMIHRKNILGKKAALLWVATMTQEIMTPEDLSGLAVKIILPIYNLVESENVDLNDLKPVGKMILQTLSTKMGTTAYAQAYATVRAMVLERRRARRHKRSIQLVTNPEIAARKKIRKHERGKESKREKNKVFRDNRIAKFGFT</sequence>
<dbReference type="SUPFAM" id="SSF48371">
    <property type="entry name" value="ARM repeat"/>
    <property type="match status" value="2"/>
</dbReference>